<dbReference type="STRING" id="6832.A0A553PIC4"/>
<feature type="compositionally biased region" description="Pro residues" evidence="1">
    <location>
        <begin position="544"/>
        <end position="556"/>
    </location>
</feature>
<accession>A0A553PIC4</accession>
<evidence type="ECO:0000313" key="4">
    <source>
        <dbReference type="Proteomes" id="UP000318571"/>
    </source>
</evidence>
<feature type="compositionally biased region" description="Low complexity" evidence="1">
    <location>
        <begin position="466"/>
        <end position="480"/>
    </location>
</feature>
<organism evidence="3 4">
    <name type="scientific">Tigriopus californicus</name>
    <name type="common">Marine copepod</name>
    <dbReference type="NCBI Taxonomy" id="6832"/>
    <lineage>
        <taxon>Eukaryota</taxon>
        <taxon>Metazoa</taxon>
        <taxon>Ecdysozoa</taxon>
        <taxon>Arthropoda</taxon>
        <taxon>Crustacea</taxon>
        <taxon>Multicrustacea</taxon>
        <taxon>Hexanauplia</taxon>
        <taxon>Copepoda</taxon>
        <taxon>Harpacticoida</taxon>
        <taxon>Harpacticidae</taxon>
        <taxon>Tigriopus</taxon>
    </lineage>
</organism>
<comment type="caution">
    <text evidence="3">The sequence shown here is derived from an EMBL/GenBank/DDBJ whole genome shotgun (WGS) entry which is preliminary data.</text>
</comment>
<keyword evidence="2" id="KW-0732">Signal</keyword>
<proteinExistence type="predicted"/>
<feature type="compositionally biased region" description="Polar residues" evidence="1">
    <location>
        <begin position="430"/>
        <end position="444"/>
    </location>
</feature>
<dbReference type="AlphaFoldDB" id="A0A553PIC4"/>
<evidence type="ECO:0000256" key="1">
    <source>
        <dbReference type="SAM" id="MobiDB-lite"/>
    </source>
</evidence>
<name>A0A553PIC4_TIGCA</name>
<feature type="signal peptide" evidence="2">
    <location>
        <begin position="1"/>
        <end position="23"/>
    </location>
</feature>
<evidence type="ECO:0000256" key="2">
    <source>
        <dbReference type="SAM" id="SignalP"/>
    </source>
</evidence>
<protein>
    <submittedName>
        <fullName evidence="3">Uncharacterized protein</fullName>
    </submittedName>
</protein>
<sequence>MQIVKALVVLLLPSFPLLTFVHCLEVDSPEVVETNGGEAQSWSIPSKTEQLIRRKKEALKLLFNSTDRKVPIIYNRNSDLFQQYLTARFTRIPGEEDASSEASSESEDRTERNLDVTTITSWGGPDESLAEQLVFKPKARQVKNVYVHPRVRKQSQKMIDIDSNPPPFEQQDFSAYVTLRTETDLEAAPAKRSSSNPVRDELRSFIQQLQSLDNFESVKLSTILPQESNSLSKEARPEEFEEDTNVTFFHNGADDPGLEGQFVISEAVPTTHLKSEPTKPTVYKYKEDKTYNITNYATDFQDAILPERIQPSSNFQRSAQPRPTHIPSLQGSLIHPNAKELAHEHNQSVKDGKVKSDKARKLTNVVQIGGTLYRSPNPIQAHPTPSVNSFQQSTSHHHSFPTTPSPVQVTYEPDPGFKLAPQSPPPPDLYSNQPQGYSPSQTAPNPRPNYEFQTSPSPPRSYYFEATPTQPSSPSQGVSSSAGILYRQGFGTTPEAFAKDEVVKINTESPIFTYKQPQRLTTPKYYMKLVTDQPYTPQPIAITVPPPAPTPPPPEPVHPDHQPDVPTSSPVYYKPLPSVQGFLVQDSPNPSKSPPSFKSYQSPAPSPSYYKKPLSSSSDSSIEADASNEYHAPAPKFVKHITESSPYPHISTKVPNQPLGYNKEVENTTPYPLVYGFKPVVNRF</sequence>
<feature type="region of interest" description="Disordered" evidence="1">
    <location>
        <begin position="373"/>
        <end position="480"/>
    </location>
</feature>
<reference evidence="3 4" key="1">
    <citation type="journal article" date="2018" name="Nat. Ecol. Evol.">
        <title>Genomic signatures of mitonuclear coevolution across populations of Tigriopus californicus.</title>
        <authorList>
            <person name="Barreto F.S."/>
            <person name="Watson E.T."/>
            <person name="Lima T.G."/>
            <person name="Willett C.S."/>
            <person name="Edmands S."/>
            <person name="Li W."/>
            <person name="Burton R.S."/>
        </authorList>
    </citation>
    <scope>NUCLEOTIDE SEQUENCE [LARGE SCALE GENOMIC DNA]</scope>
    <source>
        <strain evidence="3 4">San Diego</strain>
    </source>
</reference>
<feature type="compositionally biased region" description="Low complexity" evidence="1">
    <location>
        <begin position="587"/>
        <end position="621"/>
    </location>
</feature>
<feature type="region of interest" description="Disordered" evidence="1">
    <location>
        <begin position="537"/>
        <end position="628"/>
    </location>
</feature>
<dbReference type="EMBL" id="VCGU01000004">
    <property type="protein sequence ID" value="TRY77429.1"/>
    <property type="molecule type" value="Genomic_DNA"/>
</dbReference>
<dbReference type="Proteomes" id="UP000318571">
    <property type="component" value="Chromosome 5"/>
</dbReference>
<feature type="chain" id="PRO_5022103886" evidence="2">
    <location>
        <begin position="24"/>
        <end position="684"/>
    </location>
</feature>
<gene>
    <name evidence="3" type="ORF">TCAL_06881</name>
</gene>
<evidence type="ECO:0000313" key="3">
    <source>
        <dbReference type="EMBL" id="TRY77429.1"/>
    </source>
</evidence>
<feature type="compositionally biased region" description="Low complexity" evidence="1">
    <location>
        <begin position="389"/>
        <end position="406"/>
    </location>
</feature>
<keyword evidence="4" id="KW-1185">Reference proteome</keyword>